<evidence type="ECO:0000256" key="7">
    <source>
        <dbReference type="ARBA" id="ARBA00022801"/>
    </source>
</evidence>
<dbReference type="EC" id="3.2.1.78" evidence="4"/>
<proteinExistence type="inferred from homology"/>
<comment type="catalytic activity">
    <reaction evidence="1">
        <text>Random hydrolysis of (1-&gt;4)-beta-D-mannosidic linkages in mannans, galactomannans and glucomannans.</text>
        <dbReference type="EC" id="3.2.1.78"/>
    </reaction>
</comment>
<evidence type="ECO:0000256" key="3">
    <source>
        <dbReference type="ARBA" id="ARBA00005641"/>
    </source>
</evidence>
<accession>A0ABR1IN45</accession>
<comment type="similarity">
    <text evidence="3">Belongs to the glycosyl hydrolase 5 (cellulase A) family.</text>
</comment>
<feature type="chain" id="PRO_5047482292" description="mannan endo-1,4-beta-mannosidase" evidence="9">
    <location>
        <begin position="19"/>
        <end position="391"/>
    </location>
</feature>
<dbReference type="Gene3D" id="3.20.20.80">
    <property type="entry name" value="Glycosidases"/>
    <property type="match status" value="1"/>
</dbReference>
<dbReference type="InterPro" id="IPR001547">
    <property type="entry name" value="Glyco_hydro_5"/>
</dbReference>
<evidence type="ECO:0000256" key="8">
    <source>
        <dbReference type="ARBA" id="ARBA00023295"/>
    </source>
</evidence>
<organism evidence="11 12">
    <name type="scientific">Marasmiellus scandens</name>
    <dbReference type="NCBI Taxonomy" id="2682957"/>
    <lineage>
        <taxon>Eukaryota</taxon>
        <taxon>Fungi</taxon>
        <taxon>Dikarya</taxon>
        <taxon>Basidiomycota</taxon>
        <taxon>Agaricomycotina</taxon>
        <taxon>Agaricomycetes</taxon>
        <taxon>Agaricomycetidae</taxon>
        <taxon>Agaricales</taxon>
        <taxon>Marasmiineae</taxon>
        <taxon>Omphalotaceae</taxon>
        <taxon>Marasmiellus</taxon>
    </lineage>
</organism>
<feature type="domain" description="Glycoside hydrolase family 5" evidence="10">
    <location>
        <begin position="126"/>
        <end position="332"/>
    </location>
</feature>
<evidence type="ECO:0000256" key="6">
    <source>
        <dbReference type="ARBA" id="ARBA00022729"/>
    </source>
</evidence>
<keyword evidence="8" id="KW-0326">Glycosidase</keyword>
<evidence type="ECO:0000256" key="2">
    <source>
        <dbReference type="ARBA" id="ARBA00004613"/>
    </source>
</evidence>
<protein>
    <recommendedName>
        <fullName evidence="4">mannan endo-1,4-beta-mannosidase</fullName>
        <ecNumber evidence="4">3.2.1.78</ecNumber>
    </recommendedName>
</protein>
<dbReference type="Pfam" id="PF26410">
    <property type="entry name" value="GH5_mannosidase"/>
    <property type="match status" value="1"/>
</dbReference>
<dbReference type="PROSITE" id="PS00659">
    <property type="entry name" value="GLYCOSYL_HYDROL_F5"/>
    <property type="match status" value="1"/>
</dbReference>
<dbReference type="SUPFAM" id="SSF51445">
    <property type="entry name" value="(Trans)glycosidases"/>
    <property type="match status" value="1"/>
</dbReference>
<evidence type="ECO:0000256" key="9">
    <source>
        <dbReference type="SAM" id="SignalP"/>
    </source>
</evidence>
<keyword evidence="6 9" id="KW-0732">Signal</keyword>
<evidence type="ECO:0000313" key="11">
    <source>
        <dbReference type="EMBL" id="KAK7435530.1"/>
    </source>
</evidence>
<dbReference type="PANTHER" id="PTHR31451:SF39">
    <property type="entry name" value="MANNAN ENDO-1,4-BETA-MANNOSIDASE 1"/>
    <property type="match status" value="1"/>
</dbReference>
<comment type="subcellular location">
    <subcellularLocation>
        <location evidence="2">Secreted</location>
    </subcellularLocation>
</comment>
<keyword evidence="12" id="KW-1185">Reference proteome</keyword>
<evidence type="ECO:0000256" key="4">
    <source>
        <dbReference type="ARBA" id="ARBA00012706"/>
    </source>
</evidence>
<keyword evidence="7" id="KW-0378">Hydrolase</keyword>
<feature type="signal peptide" evidence="9">
    <location>
        <begin position="1"/>
        <end position="18"/>
    </location>
</feature>
<dbReference type="EMBL" id="JBANRG010000106">
    <property type="protein sequence ID" value="KAK7435530.1"/>
    <property type="molecule type" value="Genomic_DNA"/>
</dbReference>
<dbReference type="InterPro" id="IPR017853">
    <property type="entry name" value="GH"/>
</dbReference>
<evidence type="ECO:0000256" key="1">
    <source>
        <dbReference type="ARBA" id="ARBA00001678"/>
    </source>
</evidence>
<evidence type="ECO:0000256" key="5">
    <source>
        <dbReference type="ARBA" id="ARBA00022525"/>
    </source>
</evidence>
<keyword evidence="5" id="KW-0964">Secreted</keyword>
<evidence type="ECO:0000313" key="12">
    <source>
        <dbReference type="Proteomes" id="UP001498398"/>
    </source>
</evidence>
<reference evidence="11 12" key="1">
    <citation type="submission" date="2024-01" db="EMBL/GenBank/DDBJ databases">
        <title>A draft genome for the cacao thread blight pathogen Marasmiellus scandens.</title>
        <authorList>
            <person name="Baruah I.K."/>
            <person name="Leung J."/>
            <person name="Bukari Y."/>
            <person name="Amoako-Attah I."/>
            <person name="Meinhardt L.W."/>
            <person name="Bailey B.A."/>
            <person name="Cohen S.P."/>
        </authorList>
    </citation>
    <scope>NUCLEOTIDE SEQUENCE [LARGE SCALE GENOMIC DNA]</scope>
    <source>
        <strain evidence="11 12">GH-19</strain>
    </source>
</reference>
<sequence>MRILSSLVALTLALTTHAQFVQTSGTEFTLNGEKFTVVGANSYWVGLNGLSTEDMDKAFSDIAATGATTVRTWGFHEVTSPDGIYYQSWSGSTPTINTGSTGLENFGKSPYAFVLFSTMFLYSAPDNVVSLANQNGLKLIVALTNNWADYGGMDVYVNQILGSSGFHDDFYTNEEVKAAFKNYVQTFVTRYLDEPTILAWELVNEPRCTGSTGSNSGSCTTETITNWVSEISAFIKSIDTNHLVGLGDEGFFNDPGNALYPYQGGEGVDFDANLAISSIDFGTFHLYPEPWGQSDDPTGFGNKWIADHATSMQAQNKPVILEEFGTEGDKETIYTSWYSTIESSGLTGDLIWQAGSSLSNGLTPDDGYTIYTTDPVYQLETSHAAALKARA</sequence>
<dbReference type="PANTHER" id="PTHR31451">
    <property type="match status" value="1"/>
</dbReference>
<dbReference type="InterPro" id="IPR018087">
    <property type="entry name" value="Glyco_hydro_5_CS"/>
</dbReference>
<dbReference type="Proteomes" id="UP001498398">
    <property type="component" value="Unassembled WGS sequence"/>
</dbReference>
<dbReference type="InterPro" id="IPR045053">
    <property type="entry name" value="MAN-like"/>
</dbReference>
<name>A0ABR1IN45_9AGAR</name>
<gene>
    <name evidence="11" type="ORF">VKT23_019652</name>
</gene>
<comment type="caution">
    <text evidence="11">The sequence shown here is derived from an EMBL/GenBank/DDBJ whole genome shotgun (WGS) entry which is preliminary data.</text>
</comment>
<evidence type="ECO:0000259" key="10">
    <source>
        <dbReference type="Pfam" id="PF26410"/>
    </source>
</evidence>